<evidence type="ECO:0000313" key="2">
    <source>
        <dbReference type="EMBL" id="PON66820.1"/>
    </source>
</evidence>
<reference evidence="3" key="1">
    <citation type="submission" date="2016-06" db="EMBL/GenBank/DDBJ databases">
        <title>Parallel loss of symbiosis genes in relatives of nitrogen-fixing non-legume Parasponia.</title>
        <authorList>
            <person name="Van Velzen R."/>
            <person name="Holmer R."/>
            <person name="Bu F."/>
            <person name="Rutten L."/>
            <person name="Van Zeijl A."/>
            <person name="Liu W."/>
            <person name="Santuari L."/>
            <person name="Cao Q."/>
            <person name="Sharma T."/>
            <person name="Shen D."/>
            <person name="Roswanjaya Y."/>
            <person name="Wardhani T."/>
            <person name="Kalhor M.S."/>
            <person name="Jansen J."/>
            <person name="Van den Hoogen J."/>
            <person name="Gungor B."/>
            <person name="Hartog M."/>
            <person name="Hontelez J."/>
            <person name="Verver J."/>
            <person name="Yang W.-C."/>
            <person name="Schijlen E."/>
            <person name="Repin R."/>
            <person name="Schilthuizen M."/>
            <person name="Schranz E."/>
            <person name="Heidstra R."/>
            <person name="Miyata K."/>
            <person name="Fedorova E."/>
            <person name="Kohlen W."/>
            <person name="Bisseling T."/>
            <person name="Smit S."/>
            <person name="Geurts R."/>
        </authorList>
    </citation>
    <scope>NUCLEOTIDE SEQUENCE [LARGE SCALE GENOMIC DNA]</scope>
    <source>
        <strain evidence="3">cv. RG33-2</strain>
    </source>
</reference>
<keyword evidence="3" id="KW-1185">Reference proteome</keyword>
<dbReference type="InParanoid" id="A0A2P5D0L1"/>
<sequence length="122" mass="14148">MGRPNSYLKTDRSTKKLESKSQRIESKPEKFGRRRRREKRTIWRLSCGDGRDDICVHKEQSTRAPLARVDFVEGIVLVAFMWVHCMGVCDWWPAKYLIAPHVGLSSSSLPSLYGFTLVIKFF</sequence>
<accession>A0A2P5D0L1</accession>
<proteinExistence type="predicted"/>
<dbReference type="EMBL" id="JXTC01000309">
    <property type="protein sequence ID" value="PON66820.1"/>
    <property type="molecule type" value="Genomic_DNA"/>
</dbReference>
<evidence type="ECO:0000313" key="3">
    <source>
        <dbReference type="Proteomes" id="UP000237000"/>
    </source>
</evidence>
<protein>
    <submittedName>
        <fullName evidence="2">Uncharacterized protein</fullName>
    </submittedName>
</protein>
<gene>
    <name evidence="2" type="ORF">TorRG33x02_266780</name>
</gene>
<evidence type="ECO:0000256" key="1">
    <source>
        <dbReference type="SAM" id="MobiDB-lite"/>
    </source>
</evidence>
<dbReference type="AlphaFoldDB" id="A0A2P5D0L1"/>
<name>A0A2P5D0L1_TREOI</name>
<feature type="region of interest" description="Disordered" evidence="1">
    <location>
        <begin position="1"/>
        <end position="37"/>
    </location>
</feature>
<dbReference type="Proteomes" id="UP000237000">
    <property type="component" value="Unassembled WGS sequence"/>
</dbReference>
<feature type="compositionally biased region" description="Basic and acidic residues" evidence="1">
    <location>
        <begin position="9"/>
        <end position="31"/>
    </location>
</feature>
<organism evidence="2 3">
    <name type="scientific">Trema orientale</name>
    <name type="common">Charcoal tree</name>
    <name type="synonym">Celtis orientalis</name>
    <dbReference type="NCBI Taxonomy" id="63057"/>
    <lineage>
        <taxon>Eukaryota</taxon>
        <taxon>Viridiplantae</taxon>
        <taxon>Streptophyta</taxon>
        <taxon>Embryophyta</taxon>
        <taxon>Tracheophyta</taxon>
        <taxon>Spermatophyta</taxon>
        <taxon>Magnoliopsida</taxon>
        <taxon>eudicotyledons</taxon>
        <taxon>Gunneridae</taxon>
        <taxon>Pentapetalae</taxon>
        <taxon>rosids</taxon>
        <taxon>fabids</taxon>
        <taxon>Rosales</taxon>
        <taxon>Cannabaceae</taxon>
        <taxon>Trema</taxon>
    </lineage>
</organism>
<comment type="caution">
    <text evidence="2">The sequence shown here is derived from an EMBL/GenBank/DDBJ whole genome shotgun (WGS) entry which is preliminary data.</text>
</comment>